<evidence type="ECO:0000313" key="2">
    <source>
        <dbReference type="Proteomes" id="UP000262583"/>
    </source>
</evidence>
<name>A0A2Z4Y3H1_SUMC1</name>
<dbReference type="Proteomes" id="UP000262583">
    <property type="component" value="Chromosome"/>
</dbReference>
<evidence type="ECO:0000313" key="1">
    <source>
        <dbReference type="EMBL" id="AXA35438.1"/>
    </source>
</evidence>
<sequence length="38" mass="4111">MWSFTTLPAIANFSTRYVVEQGGAGSNFTNIRPTKCGS</sequence>
<protein>
    <submittedName>
        <fullName evidence="1">Uncharacterized protein</fullName>
    </submittedName>
</protein>
<dbReference type="KEGG" id="schv:BRCON_0661"/>
<dbReference type="EMBL" id="CP030759">
    <property type="protein sequence ID" value="AXA35438.1"/>
    <property type="molecule type" value="Genomic_DNA"/>
</dbReference>
<dbReference type="AlphaFoldDB" id="A0A2Z4Y3H1"/>
<organism evidence="1 2">
    <name type="scientific">Sumerlaea chitinivorans</name>
    <dbReference type="NCBI Taxonomy" id="2250252"/>
    <lineage>
        <taxon>Bacteria</taxon>
        <taxon>Candidatus Sumerlaeota</taxon>
        <taxon>Candidatus Sumerlaeia</taxon>
        <taxon>Candidatus Sumerlaeales</taxon>
        <taxon>Candidatus Sumerlaeaceae</taxon>
        <taxon>Candidatus Sumerlaea</taxon>
    </lineage>
</organism>
<accession>A0A2Z4Y3H1</accession>
<gene>
    <name evidence="1" type="ORF">BRCON_0661</name>
</gene>
<reference evidence="1 2" key="1">
    <citation type="submission" date="2018-05" db="EMBL/GenBank/DDBJ databases">
        <title>A metagenomic window into the 2 km-deep terrestrial subsurface aquifer revealed taxonomically and functionally diverse microbial community comprising novel uncultured bacterial lineages.</title>
        <authorList>
            <person name="Kadnikov V.V."/>
            <person name="Mardanov A.V."/>
            <person name="Beletsky A.V."/>
            <person name="Banks D."/>
            <person name="Pimenov N.V."/>
            <person name="Frank Y.A."/>
            <person name="Karnachuk O.V."/>
            <person name="Ravin N.V."/>
        </authorList>
    </citation>
    <scope>NUCLEOTIDE SEQUENCE [LARGE SCALE GENOMIC DNA]</scope>
    <source>
        <strain evidence="1">BY</strain>
    </source>
</reference>
<proteinExistence type="predicted"/>